<sequence>MVRGGRSGSSSRRGIRGRALFSASVSGSPSSERTPPLPSGLVAGPSSASPSVPAVAGPSSASPSVPAVSSSSAPTVPVVTAVGASSESPPVVAGSVPEDAGSLQEGRGSFYESTLREVWIN</sequence>
<protein>
    <submittedName>
        <fullName evidence="2">Uncharacterized protein</fullName>
    </submittedName>
</protein>
<feature type="region of interest" description="Disordered" evidence="1">
    <location>
        <begin position="1"/>
        <end position="108"/>
    </location>
</feature>
<proteinExistence type="predicted"/>
<gene>
    <name evidence="2" type="ORF">Taro_027693</name>
</gene>
<dbReference type="EMBL" id="NMUH01001744">
    <property type="protein sequence ID" value="MQL95028.1"/>
    <property type="molecule type" value="Genomic_DNA"/>
</dbReference>
<dbReference type="Proteomes" id="UP000652761">
    <property type="component" value="Unassembled WGS sequence"/>
</dbReference>
<organism evidence="2 3">
    <name type="scientific">Colocasia esculenta</name>
    <name type="common">Wild taro</name>
    <name type="synonym">Arum esculentum</name>
    <dbReference type="NCBI Taxonomy" id="4460"/>
    <lineage>
        <taxon>Eukaryota</taxon>
        <taxon>Viridiplantae</taxon>
        <taxon>Streptophyta</taxon>
        <taxon>Embryophyta</taxon>
        <taxon>Tracheophyta</taxon>
        <taxon>Spermatophyta</taxon>
        <taxon>Magnoliopsida</taxon>
        <taxon>Liliopsida</taxon>
        <taxon>Araceae</taxon>
        <taxon>Aroideae</taxon>
        <taxon>Colocasieae</taxon>
        <taxon>Colocasia</taxon>
    </lineage>
</organism>
<feature type="compositionally biased region" description="Low complexity" evidence="1">
    <location>
        <begin position="1"/>
        <end position="12"/>
    </location>
</feature>
<feature type="compositionally biased region" description="Low complexity" evidence="1">
    <location>
        <begin position="39"/>
        <end position="86"/>
    </location>
</feature>
<evidence type="ECO:0000313" key="2">
    <source>
        <dbReference type="EMBL" id="MQL95028.1"/>
    </source>
</evidence>
<keyword evidence="3" id="KW-1185">Reference proteome</keyword>
<name>A0A843VF87_COLES</name>
<accession>A0A843VF87</accession>
<feature type="compositionally biased region" description="Polar residues" evidence="1">
    <location>
        <begin position="23"/>
        <end position="33"/>
    </location>
</feature>
<feature type="non-terminal residue" evidence="2">
    <location>
        <position position="121"/>
    </location>
</feature>
<comment type="caution">
    <text evidence="2">The sequence shown here is derived from an EMBL/GenBank/DDBJ whole genome shotgun (WGS) entry which is preliminary data.</text>
</comment>
<reference evidence="2" key="1">
    <citation type="submission" date="2017-07" db="EMBL/GenBank/DDBJ databases">
        <title>Taro Niue Genome Assembly and Annotation.</title>
        <authorList>
            <person name="Atibalentja N."/>
            <person name="Keating K."/>
            <person name="Fields C.J."/>
        </authorList>
    </citation>
    <scope>NUCLEOTIDE SEQUENCE</scope>
    <source>
        <strain evidence="2">Niue_2</strain>
        <tissue evidence="2">Leaf</tissue>
    </source>
</reference>
<evidence type="ECO:0000313" key="3">
    <source>
        <dbReference type="Proteomes" id="UP000652761"/>
    </source>
</evidence>
<dbReference type="AlphaFoldDB" id="A0A843VF87"/>
<evidence type="ECO:0000256" key="1">
    <source>
        <dbReference type="SAM" id="MobiDB-lite"/>
    </source>
</evidence>